<feature type="transmembrane region" description="Helical" evidence="1">
    <location>
        <begin position="396"/>
        <end position="417"/>
    </location>
</feature>
<evidence type="ECO:0000313" key="4">
    <source>
        <dbReference type="EMBL" id="KAG8467609.1"/>
    </source>
</evidence>
<evidence type="ECO:0000256" key="1">
    <source>
        <dbReference type="SAM" id="Phobius"/>
    </source>
</evidence>
<evidence type="ECO:0000259" key="3">
    <source>
        <dbReference type="Pfam" id="PF03713"/>
    </source>
</evidence>
<evidence type="ECO:0000256" key="2">
    <source>
        <dbReference type="SAM" id="SignalP"/>
    </source>
</evidence>
<dbReference type="EMBL" id="JAGTXO010000005">
    <property type="protein sequence ID" value="KAG8467609.1"/>
    <property type="molecule type" value="Genomic_DNA"/>
</dbReference>
<sequence length="425" mass="45891">MGKIALALIALSASADGLGANDGSSSRDACEADCTGSGDERRCVFEARLDIHASSTGYYKFAQCGSTPQPVLAMEQGVEYTFRQKSASNWFHPLGFAYAPDGAHRGHDELEPGISKSSDKSCEEGNSCQAPMYFLQGDFLGAVDEDGSAYKVVYPERNNSGNFGLDVYEPHFLAGRGDWLAAAEEGDSDLGYEVKLTLTDQAYTNDLFYFCHIHNSMSGRIKQMTTGEASVLQEKDEPELGYSYEILSRFDDRCGTARLGSYAGNEAVCGAGKFTCGDGPTPEAEAFNECLHALDCAMHEEMRVKVHPSDPITLFLQQMIPHHENAVNMAKATLKLELLTANNDPEGEIEELLWSIINNQNMQIYKMTAWLANNGRASVAEANCGYDGDCVADTSIALLVVIGVCLAVTVAAGAGLVRMRARGGK</sequence>
<dbReference type="OMA" id="ALFIHQM"/>
<name>A0A8J5XPF4_DIALT</name>
<proteinExistence type="predicted"/>
<dbReference type="InterPro" id="IPR005183">
    <property type="entry name" value="DUF305_CopM-like"/>
</dbReference>
<keyword evidence="2" id="KW-0732">Signal</keyword>
<comment type="caution">
    <text evidence="4">The sequence shown here is derived from an EMBL/GenBank/DDBJ whole genome shotgun (WGS) entry which is preliminary data.</text>
</comment>
<dbReference type="AlphaFoldDB" id="A0A8J5XPF4"/>
<dbReference type="PANTHER" id="PTHR36933:SF1">
    <property type="entry name" value="SLL0788 PROTEIN"/>
    <property type="match status" value="1"/>
</dbReference>
<keyword evidence="5" id="KW-1185">Reference proteome</keyword>
<organism evidence="4 5">
    <name type="scientific">Diacronema lutheri</name>
    <name type="common">Unicellular marine alga</name>
    <name type="synonym">Monochrysis lutheri</name>
    <dbReference type="NCBI Taxonomy" id="2081491"/>
    <lineage>
        <taxon>Eukaryota</taxon>
        <taxon>Haptista</taxon>
        <taxon>Haptophyta</taxon>
        <taxon>Pavlovophyceae</taxon>
        <taxon>Pavlovales</taxon>
        <taxon>Pavlovaceae</taxon>
        <taxon>Diacronema</taxon>
    </lineage>
</organism>
<dbReference type="InterPro" id="IPR012347">
    <property type="entry name" value="Ferritin-like"/>
</dbReference>
<dbReference type="Proteomes" id="UP000751190">
    <property type="component" value="Unassembled WGS sequence"/>
</dbReference>
<feature type="domain" description="DUF305" evidence="3">
    <location>
        <begin position="315"/>
        <end position="376"/>
    </location>
</feature>
<dbReference type="Gene3D" id="1.20.1260.10">
    <property type="match status" value="1"/>
</dbReference>
<dbReference type="PANTHER" id="PTHR36933">
    <property type="entry name" value="SLL0788 PROTEIN"/>
    <property type="match status" value="1"/>
</dbReference>
<gene>
    <name evidence="4" type="ORF">KFE25_006661</name>
</gene>
<evidence type="ECO:0000313" key="5">
    <source>
        <dbReference type="Proteomes" id="UP000751190"/>
    </source>
</evidence>
<protein>
    <recommendedName>
        <fullName evidence="3">DUF305 domain-containing protein</fullName>
    </recommendedName>
</protein>
<keyword evidence="1" id="KW-0472">Membrane</keyword>
<feature type="signal peptide" evidence="2">
    <location>
        <begin position="1"/>
        <end position="20"/>
    </location>
</feature>
<reference evidence="4" key="1">
    <citation type="submission" date="2021-05" db="EMBL/GenBank/DDBJ databases">
        <title>The genome of the haptophyte Pavlova lutheri (Diacronema luteri, Pavlovales) - a model for lipid biosynthesis in eukaryotic algae.</title>
        <authorList>
            <person name="Hulatt C.J."/>
            <person name="Posewitz M.C."/>
        </authorList>
    </citation>
    <scope>NUCLEOTIDE SEQUENCE</scope>
    <source>
        <strain evidence="4">NIVA-4/92</strain>
    </source>
</reference>
<dbReference type="OrthoDB" id="734129at2759"/>
<dbReference type="Pfam" id="PF03713">
    <property type="entry name" value="DUF305"/>
    <property type="match status" value="1"/>
</dbReference>
<keyword evidence="1" id="KW-0812">Transmembrane</keyword>
<feature type="chain" id="PRO_5035168727" description="DUF305 domain-containing protein" evidence="2">
    <location>
        <begin position="21"/>
        <end position="425"/>
    </location>
</feature>
<keyword evidence="1" id="KW-1133">Transmembrane helix</keyword>
<accession>A0A8J5XPF4</accession>